<sequence length="191" mass="20951">MSFTGLPLWPEVLRHGEEDGVAECTAGEEQVWDVRARDFDRPPKEDVGNDSDWGIDARDKLLECRSERDGSGCQRLGAGRGRPRRSAAARLRRTKLGCVRGRVVEEDVVVGGLNVVEEMVGARGEHGSGASSPWRRFDKALTDRRINRLRLGKMPPAHADTEGMAGVRSASVKMSEQSRLSEKDPKAAAMA</sequence>
<feature type="compositionally biased region" description="Basic and acidic residues" evidence="1">
    <location>
        <begin position="179"/>
        <end position="191"/>
    </location>
</feature>
<gene>
    <name evidence="2" type="ORF">Zm00014a_041305</name>
</gene>
<proteinExistence type="predicted"/>
<reference evidence="2" key="1">
    <citation type="journal article" date="2018" name="Nat. Genet.">
        <title>Extensive intraspecific gene order and gene structural variations between Mo17 and other maize genomes.</title>
        <authorList>
            <person name="Sun S."/>
            <person name="Zhou Y."/>
            <person name="Chen J."/>
            <person name="Shi J."/>
            <person name="Zhao H."/>
            <person name="Zhao H."/>
            <person name="Song W."/>
            <person name="Zhang M."/>
            <person name="Cui Y."/>
            <person name="Dong X."/>
            <person name="Liu H."/>
            <person name="Ma X."/>
            <person name="Jiao Y."/>
            <person name="Wang B."/>
            <person name="Wei X."/>
            <person name="Stein J.C."/>
            <person name="Glaubitz J.C."/>
            <person name="Lu F."/>
            <person name="Yu G."/>
            <person name="Liang C."/>
            <person name="Fengler K."/>
            <person name="Li B."/>
            <person name="Rafalski A."/>
            <person name="Schnable P.S."/>
            <person name="Ware D.H."/>
            <person name="Buckler E.S."/>
            <person name="Lai J."/>
        </authorList>
    </citation>
    <scope>NUCLEOTIDE SEQUENCE [LARGE SCALE GENOMIC DNA]</scope>
    <source>
        <tissue evidence="2">Seedling</tissue>
    </source>
</reference>
<dbReference type="HOGENOM" id="CLU_1423459_0_0_1"/>
<name>A0A8J8XI12_MAIZE</name>
<accession>A0A8J8XI12</accession>
<dbReference type="AlphaFoldDB" id="A0A8J8XI12"/>
<comment type="caution">
    <text evidence="2">The sequence shown here is derived from an EMBL/GenBank/DDBJ whole genome shotgun (WGS) entry which is preliminary data.</text>
</comment>
<evidence type="ECO:0000313" key="2">
    <source>
        <dbReference type="EMBL" id="PWZ18668.1"/>
    </source>
</evidence>
<feature type="region of interest" description="Disordered" evidence="1">
    <location>
        <begin position="154"/>
        <end position="191"/>
    </location>
</feature>
<evidence type="ECO:0000256" key="1">
    <source>
        <dbReference type="SAM" id="MobiDB-lite"/>
    </source>
</evidence>
<protein>
    <submittedName>
        <fullName evidence="2">Uncharacterized protein</fullName>
    </submittedName>
</protein>
<dbReference type="Proteomes" id="UP000251960">
    <property type="component" value="Chromosome 6"/>
</dbReference>
<dbReference type="EMBL" id="NCVQ01000007">
    <property type="protein sequence ID" value="PWZ18668.1"/>
    <property type="molecule type" value="Genomic_DNA"/>
</dbReference>
<organism evidence="2">
    <name type="scientific">Zea mays</name>
    <name type="common">Maize</name>
    <dbReference type="NCBI Taxonomy" id="4577"/>
    <lineage>
        <taxon>Eukaryota</taxon>
        <taxon>Viridiplantae</taxon>
        <taxon>Streptophyta</taxon>
        <taxon>Embryophyta</taxon>
        <taxon>Tracheophyta</taxon>
        <taxon>Spermatophyta</taxon>
        <taxon>Magnoliopsida</taxon>
        <taxon>Liliopsida</taxon>
        <taxon>Poales</taxon>
        <taxon>Poaceae</taxon>
        <taxon>PACMAD clade</taxon>
        <taxon>Panicoideae</taxon>
        <taxon>Andropogonodae</taxon>
        <taxon>Andropogoneae</taxon>
        <taxon>Tripsacinae</taxon>
        <taxon>Zea</taxon>
    </lineage>
</organism>